<name>A0A8D8C8W1_CULPI</name>
<feature type="signal peptide" evidence="1">
    <location>
        <begin position="1"/>
        <end position="19"/>
    </location>
</feature>
<reference evidence="2" key="1">
    <citation type="submission" date="2021-05" db="EMBL/GenBank/DDBJ databases">
        <authorList>
            <person name="Alioto T."/>
            <person name="Alioto T."/>
            <person name="Gomez Garrido J."/>
        </authorList>
    </citation>
    <scope>NUCLEOTIDE SEQUENCE</scope>
</reference>
<dbReference type="EMBL" id="HBUE01112090">
    <property type="protein sequence ID" value="CAG6489275.1"/>
    <property type="molecule type" value="Transcribed_RNA"/>
</dbReference>
<dbReference type="AlphaFoldDB" id="A0A8D8C8W1"/>
<protein>
    <submittedName>
        <fullName evidence="2">(northern house mosquito) hypothetical protein</fullName>
    </submittedName>
</protein>
<organism evidence="2">
    <name type="scientific">Culex pipiens</name>
    <name type="common">House mosquito</name>
    <dbReference type="NCBI Taxonomy" id="7175"/>
    <lineage>
        <taxon>Eukaryota</taxon>
        <taxon>Metazoa</taxon>
        <taxon>Ecdysozoa</taxon>
        <taxon>Arthropoda</taxon>
        <taxon>Hexapoda</taxon>
        <taxon>Insecta</taxon>
        <taxon>Pterygota</taxon>
        <taxon>Neoptera</taxon>
        <taxon>Endopterygota</taxon>
        <taxon>Diptera</taxon>
        <taxon>Nematocera</taxon>
        <taxon>Culicoidea</taxon>
        <taxon>Culicidae</taxon>
        <taxon>Culicinae</taxon>
        <taxon>Culicini</taxon>
        <taxon>Culex</taxon>
        <taxon>Culex</taxon>
    </lineage>
</organism>
<keyword evidence="1" id="KW-0732">Signal</keyword>
<evidence type="ECO:0000256" key="1">
    <source>
        <dbReference type="SAM" id="SignalP"/>
    </source>
</evidence>
<proteinExistence type="predicted"/>
<accession>A0A8D8C8W1</accession>
<evidence type="ECO:0000313" key="2">
    <source>
        <dbReference type="EMBL" id="CAG6489275.1"/>
    </source>
</evidence>
<sequence length="122" mass="12876">MMIKGLFLVAAAVFVGVFANEVQLNKGNVALEPSARLPRSAQQTNLPGFPNFVPPGFDNSNIVSQHTDSNKNGFAQTTIYKSDNGMGSSSVSVAKSASSTVQLSFSCLIVLLAAVPQLLKLF</sequence>
<feature type="chain" id="PRO_5034817651" evidence="1">
    <location>
        <begin position="20"/>
        <end position="122"/>
    </location>
</feature>